<keyword evidence="4" id="KW-1133">Transmembrane helix</keyword>
<dbReference type="InterPro" id="IPR008266">
    <property type="entry name" value="Tyr_kinase_AS"/>
</dbReference>
<dbReference type="OrthoDB" id="4062651at2759"/>
<dbReference type="PANTHER" id="PTHR24416">
    <property type="entry name" value="TYROSINE-PROTEIN KINASE RECEPTOR"/>
    <property type="match status" value="1"/>
</dbReference>
<name>A0A8S1GW91_9PELO</name>
<keyword evidence="3" id="KW-0067">ATP-binding</keyword>
<feature type="domain" description="Protein kinase" evidence="5">
    <location>
        <begin position="86"/>
        <end position="454"/>
    </location>
</feature>
<dbReference type="Gene3D" id="3.30.200.20">
    <property type="entry name" value="Phosphorylase Kinase, domain 1"/>
    <property type="match status" value="1"/>
</dbReference>
<keyword evidence="7" id="KW-1185">Reference proteome</keyword>
<feature type="transmembrane region" description="Helical" evidence="4">
    <location>
        <begin position="582"/>
        <end position="601"/>
    </location>
</feature>
<feature type="transmembrane region" description="Helical" evidence="4">
    <location>
        <begin position="26"/>
        <end position="46"/>
    </location>
</feature>
<dbReference type="Pfam" id="PF07714">
    <property type="entry name" value="PK_Tyr_Ser-Thr"/>
    <property type="match status" value="1"/>
</dbReference>
<dbReference type="InterPro" id="IPR017441">
    <property type="entry name" value="Protein_kinase_ATP_BS"/>
</dbReference>
<gene>
    <name evidence="6" type="ORF">CAUJ_LOCUS4005</name>
</gene>
<comment type="subcellular location">
    <subcellularLocation>
        <location evidence="1">Membrane</location>
        <topology evidence="1">Single-pass membrane protein</topology>
    </subcellularLocation>
</comment>
<dbReference type="Gene3D" id="1.10.510.10">
    <property type="entry name" value="Transferase(Phosphotransferase) domain 1"/>
    <property type="match status" value="1"/>
</dbReference>
<dbReference type="GO" id="GO:0007169">
    <property type="term" value="P:cell surface receptor protein tyrosine kinase signaling pathway"/>
    <property type="evidence" value="ECO:0007669"/>
    <property type="project" value="TreeGrafter"/>
</dbReference>
<dbReference type="Proteomes" id="UP000835052">
    <property type="component" value="Unassembled WGS sequence"/>
</dbReference>
<evidence type="ECO:0000259" key="5">
    <source>
        <dbReference type="PROSITE" id="PS50011"/>
    </source>
</evidence>
<keyword evidence="4" id="KW-0812">Transmembrane</keyword>
<dbReference type="PRINTS" id="PR00109">
    <property type="entry name" value="TYRKINASE"/>
</dbReference>
<dbReference type="GO" id="GO:0005886">
    <property type="term" value="C:plasma membrane"/>
    <property type="evidence" value="ECO:0007669"/>
    <property type="project" value="TreeGrafter"/>
</dbReference>
<dbReference type="GO" id="GO:0005524">
    <property type="term" value="F:ATP binding"/>
    <property type="evidence" value="ECO:0007669"/>
    <property type="project" value="UniProtKB-UniRule"/>
</dbReference>
<dbReference type="InterPro" id="IPR011009">
    <property type="entry name" value="Kinase-like_dom_sf"/>
</dbReference>
<dbReference type="GO" id="GO:0043235">
    <property type="term" value="C:receptor complex"/>
    <property type="evidence" value="ECO:0007669"/>
    <property type="project" value="TreeGrafter"/>
</dbReference>
<feature type="transmembrane region" description="Helical" evidence="4">
    <location>
        <begin position="477"/>
        <end position="496"/>
    </location>
</feature>
<feature type="transmembrane region" description="Helical" evidence="4">
    <location>
        <begin position="502"/>
        <end position="527"/>
    </location>
</feature>
<comment type="catalytic activity">
    <reaction evidence="2">
        <text>L-tyrosyl-[protein] + ATP = O-phospho-L-tyrosyl-[protein] + ADP + H(+)</text>
        <dbReference type="Rhea" id="RHEA:10596"/>
        <dbReference type="Rhea" id="RHEA-COMP:10136"/>
        <dbReference type="Rhea" id="RHEA-COMP:20101"/>
        <dbReference type="ChEBI" id="CHEBI:15378"/>
        <dbReference type="ChEBI" id="CHEBI:30616"/>
        <dbReference type="ChEBI" id="CHEBI:46858"/>
        <dbReference type="ChEBI" id="CHEBI:61978"/>
        <dbReference type="ChEBI" id="CHEBI:456216"/>
        <dbReference type="EC" id="2.7.10.1"/>
    </reaction>
</comment>
<proteinExistence type="predicted"/>
<feature type="transmembrane region" description="Helical" evidence="4">
    <location>
        <begin position="539"/>
        <end position="562"/>
    </location>
</feature>
<evidence type="ECO:0000313" key="6">
    <source>
        <dbReference type="EMBL" id="CAD6188086.1"/>
    </source>
</evidence>
<sequence length="618" mass="69730">MTTAPVHPEASGASELLEENCSASYMTPYATVVAMTSFYLLALFCFCKNGKKMCLPVADSIYPYAKRMKQLERELQHLIVDDENIEIEDFQLGQGHFGFVFKGGVFPKTQKRYKQRVNAAVKMSFPIVKKSICLLEEAARMSRLQHPNIVRLIAVSRLSFSVLRPLIVIEWLPGGSLAEFFKNHIRNVEERQQQTVSLTDMLSVMKQISEALTHIHECLDAISGLEMTHGDVAARNVLLSSQDISRCVAKLGDFGVPPQGGLQPVAWLPPEVLCSTDRFPRHLPECDVWMFGVFMWECLTLGAEPHYQKSLEEIKRSFRLPDRGLACPPGCPLDVVSSDGLYVRRALSTAFLSFEFVQSVDSSAASEPTQELFDVSRTDSDVECLKLPVRRAPMPRHFFSIGPPFPIARFKSLSVKGKYWHEEPDPIAAQIESATHSSRRRRRRTSEDVAHLPMSETSLNVQKGSWLCAFSHRATSIVFSALQFGFSVIIGLIYKLKLERSVIVNILFGIHMTCAAVALLFLIFCIAKRKLGTFYEILLYTYLLTILLMGLTSLFGVMYVPLSFIQSAHTLSEGKNFNKNRGIDYFLLFLSTFGMFALQFLQKNLTEQMLPVMEHTFK</sequence>
<dbReference type="SUPFAM" id="SSF56112">
    <property type="entry name" value="Protein kinase-like (PK-like)"/>
    <property type="match status" value="1"/>
</dbReference>
<accession>A0A8S1GW91</accession>
<evidence type="ECO:0000256" key="3">
    <source>
        <dbReference type="PROSITE-ProRule" id="PRU10141"/>
    </source>
</evidence>
<dbReference type="InterPro" id="IPR000719">
    <property type="entry name" value="Prot_kinase_dom"/>
</dbReference>
<dbReference type="PANTHER" id="PTHR24416:SF617">
    <property type="entry name" value="RET ONCOGENE, ISOFORM A"/>
    <property type="match status" value="1"/>
</dbReference>
<comment type="caution">
    <text evidence="6">The sequence shown here is derived from an EMBL/GenBank/DDBJ whole genome shotgun (WGS) entry which is preliminary data.</text>
</comment>
<dbReference type="InterPro" id="IPR001245">
    <property type="entry name" value="Ser-Thr/Tyr_kinase_cat_dom"/>
</dbReference>
<keyword evidence="4" id="KW-0472">Membrane</keyword>
<evidence type="ECO:0000256" key="2">
    <source>
        <dbReference type="ARBA" id="ARBA00051243"/>
    </source>
</evidence>
<organism evidence="6 7">
    <name type="scientific">Caenorhabditis auriculariae</name>
    <dbReference type="NCBI Taxonomy" id="2777116"/>
    <lineage>
        <taxon>Eukaryota</taxon>
        <taxon>Metazoa</taxon>
        <taxon>Ecdysozoa</taxon>
        <taxon>Nematoda</taxon>
        <taxon>Chromadorea</taxon>
        <taxon>Rhabditida</taxon>
        <taxon>Rhabditina</taxon>
        <taxon>Rhabditomorpha</taxon>
        <taxon>Rhabditoidea</taxon>
        <taxon>Rhabditidae</taxon>
        <taxon>Peloderinae</taxon>
        <taxon>Caenorhabditis</taxon>
    </lineage>
</organism>
<evidence type="ECO:0000256" key="4">
    <source>
        <dbReference type="SAM" id="Phobius"/>
    </source>
</evidence>
<protein>
    <recommendedName>
        <fullName evidence="5">Protein kinase domain-containing protein</fullName>
    </recommendedName>
</protein>
<evidence type="ECO:0000313" key="7">
    <source>
        <dbReference type="Proteomes" id="UP000835052"/>
    </source>
</evidence>
<keyword evidence="3" id="KW-0547">Nucleotide-binding</keyword>
<dbReference type="PROSITE" id="PS50011">
    <property type="entry name" value="PROTEIN_KINASE_DOM"/>
    <property type="match status" value="1"/>
</dbReference>
<evidence type="ECO:0000256" key="1">
    <source>
        <dbReference type="ARBA" id="ARBA00004167"/>
    </source>
</evidence>
<dbReference type="InterPro" id="IPR050122">
    <property type="entry name" value="RTK"/>
</dbReference>
<dbReference type="GO" id="GO:0004714">
    <property type="term" value="F:transmembrane receptor protein tyrosine kinase activity"/>
    <property type="evidence" value="ECO:0007669"/>
    <property type="project" value="UniProtKB-EC"/>
</dbReference>
<reference evidence="6" key="1">
    <citation type="submission" date="2020-10" db="EMBL/GenBank/DDBJ databases">
        <authorList>
            <person name="Kikuchi T."/>
        </authorList>
    </citation>
    <scope>NUCLEOTIDE SEQUENCE</scope>
    <source>
        <strain evidence="6">NKZ352</strain>
    </source>
</reference>
<dbReference type="AlphaFoldDB" id="A0A8S1GW91"/>
<dbReference type="EMBL" id="CAJGYM010000007">
    <property type="protein sequence ID" value="CAD6188086.1"/>
    <property type="molecule type" value="Genomic_DNA"/>
</dbReference>
<feature type="binding site" evidence="3">
    <location>
        <position position="122"/>
    </location>
    <ligand>
        <name>ATP</name>
        <dbReference type="ChEBI" id="CHEBI:30616"/>
    </ligand>
</feature>
<dbReference type="PROSITE" id="PS00109">
    <property type="entry name" value="PROTEIN_KINASE_TYR"/>
    <property type="match status" value="1"/>
</dbReference>
<dbReference type="PROSITE" id="PS00107">
    <property type="entry name" value="PROTEIN_KINASE_ATP"/>
    <property type="match status" value="1"/>
</dbReference>